<evidence type="ECO:0000313" key="2">
    <source>
        <dbReference type="Proteomes" id="UP000516148"/>
    </source>
</evidence>
<organism evidence="1 2">
    <name type="scientific">Sphingomonas alpina</name>
    <dbReference type="NCBI Taxonomy" id="653931"/>
    <lineage>
        <taxon>Bacteria</taxon>
        <taxon>Pseudomonadati</taxon>
        <taxon>Pseudomonadota</taxon>
        <taxon>Alphaproteobacteria</taxon>
        <taxon>Sphingomonadales</taxon>
        <taxon>Sphingomonadaceae</taxon>
        <taxon>Sphingomonas</taxon>
    </lineage>
</organism>
<dbReference type="Proteomes" id="UP000516148">
    <property type="component" value="Chromosome"/>
</dbReference>
<keyword evidence="2" id="KW-1185">Reference proteome</keyword>
<evidence type="ECO:0000313" key="1">
    <source>
        <dbReference type="EMBL" id="QNQ08339.1"/>
    </source>
</evidence>
<dbReference type="AlphaFoldDB" id="A0A7H0LF86"/>
<proteinExistence type="predicted"/>
<dbReference type="EMBL" id="CP061038">
    <property type="protein sequence ID" value="QNQ08339.1"/>
    <property type="molecule type" value="Genomic_DNA"/>
</dbReference>
<protein>
    <submittedName>
        <fullName evidence="1">Uncharacterized protein</fullName>
    </submittedName>
</protein>
<gene>
    <name evidence="1" type="ORF">H3Z74_16500</name>
</gene>
<name>A0A7H0LF86_9SPHN</name>
<accession>A0A7H0LF86</accession>
<sequence length="56" mass="6031">MARKSSTTAFDIEVSIKGNTVLSRRTVTGYDDNKGYFKAGCYVPAAARAALRRSAS</sequence>
<dbReference type="KEGG" id="spap:H3Z74_16500"/>
<reference evidence="1 2" key="1">
    <citation type="submission" date="2020-09" db="EMBL/GenBank/DDBJ databases">
        <title>Sphingomonas sp., a new species isolated from pork steak.</title>
        <authorList>
            <person name="Heidler von Heilborn D."/>
        </authorList>
    </citation>
    <scope>NUCLEOTIDE SEQUENCE [LARGE SCALE GENOMIC DNA]</scope>
    <source>
        <strain evidence="2">S8-3T</strain>
    </source>
</reference>
<dbReference type="RefSeq" id="WP_187760667.1">
    <property type="nucleotide sequence ID" value="NZ_CP061038.1"/>
</dbReference>